<sequence length="88" mass="10100">IMRLLLVLSSLLIVVIAMTPEEEACAAPMMKQLANEKDKELKQFVMKCFKLLNAGKRDEVEKLVKKFDKVKAAKFMDEYMIGPSVFFK</sequence>
<comment type="caution">
    <text evidence="2">The sequence shown here is derived from an EMBL/GenBank/DDBJ whole genome shotgun (WGS) entry which is preliminary data.</text>
</comment>
<keyword evidence="1" id="KW-0732">Signal</keyword>
<evidence type="ECO:0000313" key="3">
    <source>
        <dbReference type="Proteomes" id="UP001328107"/>
    </source>
</evidence>
<evidence type="ECO:0000256" key="1">
    <source>
        <dbReference type="SAM" id="SignalP"/>
    </source>
</evidence>
<evidence type="ECO:0000313" key="2">
    <source>
        <dbReference type="EMBL" id="GMR62265.1"/>
    </source>
</evidence>
<feature type="chain" id="PRO_5042866999" evidence="1">
    <location>
        <begin position="18"/>
        <end position="88"/>
    </location>
</feature>
<keyword evidence="3" id="KW-1185">Reference proteome</keyword>
<dbReference type="AlphaFoldDB" id="A0AAN5IFD4"/>
<proteinExistence type="predicted"/>
<feature type="non-terminal residue" evidence="2">
    <location>
        <position position="1"/>
    </location>
</feature>
<dbReference type="EMBL" id="BTRK01000006">
    <property type="protein sequence ID" value="GMR62265.1"/>
    <property type="molecule type" value="Genomic_DNA"/>
</dbReference>
<reference evidence="3" key="1">
    <citation type="submission" date="2022-10" db="EMBL/GenBank/DDBJ databases">
        <title>Genome assembly of Pristionchus species.</title>
        <authorList>
            <person name="Yoshida K."/>
            <person name="Sommer R.J."/>
        </authorList>
    </citation>
    <scope>NUCLEOTIDE SEQUENCE [LARGE SCALE GENOMIC DNA]</scope>
    <source>
        <strain evidence="3">RS5460</strain>
    </source>
</reference>
<name>A0AAN5IFD4_9BILA</name>
<feature type="signal peptide" evidence="1">
    <location>
        <begin position="1"/>
        <end position="17"/>
    </location>
</feature>
<feature type="non-terminal residue" evidence="2">
    <location>
        <position position="88"/>
    </location>
</feature>
<dbReference type="Proteomes" id="UP001328107">
    <property type="component" value="Unassembled WGS sequence"/>
</dbReference>
<protein>
    <submittedName>
        <fullName evidence="2">Uncharacterized protein</fullName>
    </submittedName>
</protein>
<gene>
    <name evidence="2" type="ORF">PMAYCL1PPCAC_32460</name>
</gene>
<organism evidence="2 3">
    <name type="scientific">Pristionchus mayeri</name>
    <dbReference type="NCBI Taxonomy" id="1317129"/>
    <lineage>
        <taxon>Eukaryota</taxon>
        <taxon>Metazoa</taxon>
        <taxon>Ecdysozoa</taxon>
        <taxon>Nematoda</taxon>
        <taxon>Chromadorea</taxon>
        <taxon>Rhabditida</taxon>
        <taxon>Rhabditina</taxon>
        <taxon>Diplogasteromorpha</taxon>
        <taxon>Diplogasteroidea</taxon>
        <taxon>Neodiplogasteridae</taxon>
        <taxon>Pristionchus</taxon>
    </lineage>
</organism>
<accession>A0AAN5IFD4</accession>